<feature type="compositionally biased region" description="Low complexity" evidence="1">
    <location>
        <begin position="27"/>
        <end position="55"/>
    </location>
</feature>
<protein>
    <submittedName>
        <fullName evidence="2">Uncharacterized protein</fullName>
    </submittedName>
</protein>
<evidence type="ECO:0000256" key="1">
    <source>
        <dbReference type="SAM" id="MobiDB-lite"/>
    </source>
</evidence>
<dbReference type="AlphaFoldDB" id="A0A4Z1KMN2"/>
<keyword evidence="3" id="KW-1185">Reference proteome</keyword>
<accession>A0A4Z1KMN2</accession>
<name>A0A4Z1KMN2_9HELO</name>
<feature type="region of interest" description="Disordered" evidence="1">
    <location>
        <begin position="1"/>
        <end position="97"/>
    </location>
</feature>
<comment type="caution">
    <text evidence="2">The sequence shown here is derived from an EMBL/GenBank/DDBJ whole genome shotgun (WGS) entry which is preliminary data.</text>
</comment>
<gene>
    <name evidence="2" type="ORF">BPOR_0280g00090</name>
</gene>
<dbReference type="Proteomes" id="UP000297280">
    <property type="component" value="Unassembled WGS sequence"/>
</dbReference>
<dbReference type="OrthoDB" id="10564088at2759"/>
<proteinExistence type="predicted"/>
<dbReference type="EMBL" id="PQXO01000279">
    <property type="protein sequence ID" value="TGO86740.1"/>
    <property type="molecule type" value="Genomic_DNA"/>
</dbReference>
<reference evidence="2 3" key="1">
    <citation type="submission" date="2017-12" db="EMBL/GenBank/DDBJ databases">
        <title>Comparative genomics of Botrytis spp.</title>
        <authorList>
            <person name="Valero-Jimenez C.A."/>
            <person name="Tapia P."/>
            <person name="Veloso J."/>
            <person name="Silva-Moreno E."/>
            <person name="Staats M."/>
            <person name="Valdes J.H."/>
            <person name="Van Kan J.A.L."/>
        </authorList>
    </citation>
    <scope>NUCLEOTIDE SEQUENCE [LARGE SCALE GENOMIC DNA]</scope>
    <source>
        <strain evidence="2 3">MUCL3349</strain>
    </source>
</reference>
<sequence length="97" mass="10592">MPLTKSSSAIEIVPPSRNKSSQKSHHSQTSSYSSNCSTSSNTISRSLSSSSASDEWSYEPASYSNKEKNAHNSNTYHTWEAKGPNKNYSGNSELSKL</sequence>
<evidence type="ECO:0000313" key="3">
    <source>
        <dbReference type="Proteomes" id="UP000297280"/>
    </source>
</evidence>
<organism evidence="2 3">
    <name type="scientific">Botrytis porri</name>
    <dbReference type="NCBI Taxonomy" id="87229"/>
    <lineage>
        <taxon>Eukaryota</taxon>
        <taxon>Fungi</taxon>
        <taxon>Dikarya</taxon>
        <taxon>Ascomycota</taxon>
        <taxon>Pezizomycotina</taxon>
        <taxon>Leotiomycetes</taxon>
        <taxon>Helotiales</taxon>
        <taxon>Sclerotiniaceae</taxon>
        <taxon>Botrytis</taxon>
    </lineage>
</organism>
<evidence type="ECO:0000313" key="2">
    <source>
        <dbReference type="EMBL" id="TGO86740.1"/>
    </source>
</evidence>
<feature type="compositionally biased region" description="Polar residues" evidence="1">
    <location>
        <begin position="86"/>
        <end position="97"/>
    </location>
</feature>